<dbReference type="EMBL" id="JBANRG010000058">
    <property type="protein sequence ID" value="KAK7442550.1"/>
    <property type="molecule type" value="Genomic_DNA"/>
</dbReference>
<reference evidence="1 2" key="1">
    <citation type="submission" date="2024-01" db="EMBL/GenBank/DDBJ databases">
        <title>A draft genome for the cacao thread blight pathogen Marasmiellus scandens.</title>
        <authorList>
            <person name="Baruah I.K."/>
            <person name="Leung J."/>
            <person name="Bukari Y."/>
            <person name="Amoako-Attah I."/>
            <person name="Meinhardt L.W."/>
            <person name="Bailey B.A."/>
            <person name="Cohen S.P."/>
        </authorList>
    </citation>
    <scope>NUCLEOTIDE SEQUENCE [LARGE SCALE GENOMIC DNA]</scope>
    <source>
        <strain evidence="1 2">GH-19</strain>
    </source>
</reference>
<protein>
    <submittedName>
        <fullName evidence="1">ATP-dependent Lon protease pim1</fullName>
        <ecNumber evidence="1">3.4.21.53</ecNumber>
    </submittedName>
</protein>
<organism evidence="1 2">
    <name type="scientific">Marasmiellus scandens</name>
    <dbReference type="NCBI Taxonomy" id="2682957"/>
    <lineage>
        <taxon>Eukaryota</taxon>
        <taxon>Fungi</taxon>
        <taxon>Dikarya</taxon>
        <taxon>Basidiomycota</taxon>
        <taxon>Agaricomycotina</taxon>
        <taxon>Agaricomycetes</taxon>
        <taxon>Agaricomycetidae</taxon>
        <taxon>Agaricales</taxon>
        <taxon>Marasmiineae</taxon>
        <taxon>Omphalotaceae</taxon>
        <taxon>Marasmiellus</taxon>
    </lineage>
</organism>
<gene>
    <name evidence="1" type="primary">PIM1_4</name>
    <name evidence="1" type="ORF">VKT23_016148</name>
</gene>
<dbReference type="Gene3D" id="1.20.5.5270">
    <property type="match status" value="1"/>
</dbReference>
<name>A0ABR1IYE8_9AGAR</name>
<proteinExistence type="predicted"/>
<sequence length="98" mass="11231">MLETVKKVFEEELNKLSTLEPSQSKANVTRNYLEWLITPFRDMKTIMDWKTSNPVYTRVFSSGQVEGTVEGKLVFHGCGDRRTYVGALQVNRSKPFAV</sequence>
<accession>A0ABR1IYE8</accession>
<evidence type="ECO:0000313" key="1">
    <source>
        <dbReference type="EMBL" id="KAK7442550.1"/>
    </source>
</evidence>
<keyword evidence="1" id="KW-0645">Protease</keyword>
<dbReference type="GO" id="GO:0004252">
    <property type="term" value="F:serine-type endopeptidase activity"/>
    <property type="evidence" value="ECO:0007669"/>
    <property type="project" value="UniProtKB-EC"/>
</dbReference>
<keyword evidence="2" id="KW-1185">Reference proteome</keyword>
<dbReference type="Proteomes" id="UP001498398">
    <property type="component" value="Unassembled WGS sequence"/>
</dbReference>
<dbReference type="GO" id="GO:0006508">
    <property type="term" value="P:proteolysis"/>
    <property type="evidence" value="ECO:0007669"/>
    <property type="project" value="UniProtKB-KW"/>
</dbReference>
<dbReference type="EC" id="3.4.21.53" evidence="1"/>
<evidence type="ECO:0000313" key="2">
    <source>
        <dbReference type="Proteomes" id="UP001498398"/>
    </source>
</evidence>
<keyword evidence="1" id="KW-0378">Hydrolase</keyword>
<comment type="caution">
    <text evidence="1">The sequence shown here is derived from an EMBL/GenBank/DDBJ whole genome shotgun (WGS) entry which is preliminary data.</text>
</comment>